<dbReference type="PROSITE" id="PS50943">
    <property type="entry name" value="HTH_CROC1"/>
    <property type="match status" value="1"/>
</dbReference>
<proteinExistence type="predicted"/>
<dbReference type="CDD" id="cd00093">
    <property type="entry name" value="HTH_XRE"/>
    <property type="match status" value="1"/>
</dbReference>
<dbReference type="RefSeq" id="WP_206713451.1">
    <property type="nucleotide sequence ID" value="NZ_CP071091.1"/>
</dbReference>
<reference evidence="4 5" key="1">
    <citation type="submission" date="2021-02" db="EMBL/GenBank/DDBJ databases">
        <title>De Novo genome assembly of isolated myxobacteria.</title>
        <authorList>
            <person name="Stevens D.C."/>
        </authorList>
    </citation>
    <scope>NUCLEOTIDE SEQUENCE [LARGE SCALE GENOMIC DNA]</scope>
    <source>
        <strain evidence="4 5">SCHIC003</strain>
    </source>
</reference>
<dbReference type="PANTHER" id="PTHR46797:SF1">
    <property type="entry name" value="METHYLPHOSPHONATE SYNTHASE"/>
    <property type="match status" value="1"/>
</dbReference>
<organism evidence="4 5">
    <name type="scientific">Myxococcus landrumensis</name>
    <dbReference type="NCBI Taxonomy" id="2813577"/>
    <lineage>
        <taxon>Bacteria</taxon>
        <taxon>Pseudomonadati</taxon>
        <taxon>Myxococcota</taxon>
        <taxon>Myxococcia</taxon>
        <taxon>Myxococcales</taxon>
        <taxon>Cystobacterineae</taxon>
        <taxon>Myxococcaceae</taxon>
        <taxon>Myxococcus</taxon>
    </lineage>
</organism>
<dbReference type="Proteomes" id="UP000663090">
    <property type="component" value="Chromosome"/>
</dbReference>
<dbReference type="Gene3D" id="1.10.260.40">
    <property type="entry name" value="lambda repressor-like DNA-binding domains"/>
    <property type="match status" value="1"/>
</dbReference>
<dbReference type="Gene3D" id="3.40.930.10">
    <property type="entry name" value="Mannitol-specific EII, Chain A"/>
    <property type="match status" value="1"/>
</dbReference>
<dbReference type="InterPro" id="IPR001387">
    <property type="entry name" value="Cro/C1-type_HTH"/>
</dbReference>
<evidence type="ECO:0000313" key="5">
    <source>
        <dbReference type="Proteomes" id="UP000663090"/>
    </source>
</evidence>
<evidence type="ECO:0000313" key="4">
    <source>
        <dbReference type="EMBL" id="QSQ11709.1"/>
    </source>
</evidence>
<dbReference type="InterPro" id="IPR002178">
    <property type="entry name" value="PTS_EIIA_type-2_dom"/>
</dbReference>
<dbReference type="SUPFAM" id="SSF47413">
    <property type="entry name" value="lambda repressor-like DNA-binding domains"/>
    <property type="match status" value="1"/>
</dbReference>
<evidence type="ECO:0000256" key="1">
    <source>
        <dbReference type="ARBA" id="ARBA00023125"/>
    </source>
</evidence>
<evidence type="ECO:0000259" key="2">
    <source>
        <dbReference type="PROSITE" id="PS50943"/>
    </source>
</evidence>
<keyword evidence="1" id="KW-0238">DNA-binding</keyword>
<dbReference type="PANTHER" id="PTHR46797">
    <property type="entry name" value="HTH-TYPE TRANSCRIPTIONAL REGULATOR"/>
    <property type="match status" value="1"/>
</dbReference>
<dbReference type="Pfam" id="PF13560">
    <property type="entry name" value="HTH_31"/>
    <property type="match status" value="1"/>
</dbReference>
<dbReference type="EMBL" id="CP071091">
    <property type="protein sequence ID" value="QSQ11709.1"/>
    <property type="molecule type" value="Genomic_DNA"/>
</dbReference>
<feature type="domain" description="HTH cro/C1-type" evidence="2">
    <location>
        <begin position="7"/>
        <end position="62"/>
    </location>
</feature>
<evidence type="ECO:0000259" key="3">
    <source>
        <dbReference type="PROSITE" id="PS51094"/>
    </source>
</evidence>
<dbReference type="InterPro" id="IPR010982">
    <property type="entry name" value="Lambda_DNA-bd_dom_sf"/>
</dbReference>
<accession>A0ABX7MZU4</accession>
<name>A0ABX7MZU4_9BACT</name>
<dbReference type="InterPro" id="IPR016152">
    <property type="entry name" value="PTrfase/Anion_transptr"/>
</dbReference>
<dbReference type="PROSITE" id="PS51094">
    <property type="entry name" value="PTS_EIIA_TYPE_2"/>
    <property type="match status" value="1"/>
</dbReference>
<keyword evidence="5" id="KW-1185">Reference proteome</keyword>
<feature type="domain" description="PTS EIIA type-2" evidence="3">
    <location>
        <begin position="128"/>
        <end position="269"/>
    </location>
</feature>
<gene>
    <name evidence="4" type="ORF">JY572_25340</name>
</gene>
<dbReference type="SUPFAM" id="SSF55804">
    <property type="entry name" value="Phoshotransferase/anion transport protein"/>
    <property type="match status" value="1"/>
</dbReference>
<protein>
    <submittedName>
        <fullName evidence="4">Helix-turn-helix domain-containing protein</fullName>
    </submittedName>
</protein>
<sequence length="273" mass="28868">MHLGATLRLLRVDAGLSLRDLARRIGVSSAYLSRVENGVDAPPTVERLTAIARELDVPPALLMDVANRVSPYVAEYLEDVPGSGTLFLELARRRLTGAQLARVRDFLDAEFPVRGGTHGDAPVPALAPLLAPERVVLQVSCGGWEDVLDVVAGRLAAALPGVDTARLVEGLSKLDDLSSCAVGGGVAVPHVFLPGVPSVVALVTLAKGLKVDTPDGRPLRLVVAAVDGERGRVRLIRMAHVARLAARGLAERLDEARQPAQVLAALEELEALR</sequence>
<dbReference type="Pfam" id="PF00359">
    <property type="entry name" value="PTS_EIIA_2"/>
    <property type="match status" value="1"/>
</dbReference>
<dbReference type="SMART" id="SM00530">
    <property type="entry name" value="HTH_XRE"/>
    <property type="match status" value="1"/>
</dbReference>
<dbReference type="InterPro" id="IPR050807">
    <property type="entry name" value="TransReg_Diox_bact_type"/>
</dbReference>